<evidence type="ECO:0000313" key="5">
    <source>
        <dbReference type="Proteomes" id="UP000315889"/>
    </source>
</evidence>
<dbReference type="InterPro" id="IPR002347">
    <property type="entry name" value="SDR_fam"/>
</dbReference>
<keyword evidence="2" id="KW-0560">Oxidoreductase</keyword>
<dbReference type="PRINTS" id="PR00080">
    <property type="entry name" value="SDRFAMILY"/>
</dbReference>
<reference evidence="4 5" key="1">
    <citation type="submission" date="2019-02" db="EMBL/GenBank/DDBJ databases">
        <title>Prokaryotic population dynamics and viral predation in marine succession experiment using metagenomics: the confinement effect.</title>
        <authorList>
            <person name="Haro-Moreno J.M."/>
            <person name="Rodriguez-Valera F."/>
            <person name="Lopez-Perez M."/>
        </authorList>
    </citation>
    <scope>NUCLEOTIDE SEQUENCE [LARGE SCALE GENOMIC DNA]</scope>
    <source>
        <strain evidence="4">MED-G170</strain>
    </source>
</reference>
<comment type="similarity">
    <text evidence="1">Belongs to the short-chain dehydrogenases/reductases (SDR) family.</text>
</comment>
<protein>
    <submittedName>
        <fullName evidence="4">SDR family oxidoreductase</fullName>
    </submittedName>
</protein>
<dbReference type="InterPro" id="IPR020904">
    <property type="entry name" value="Sc_DH/Rdtase_CS"/>
</dbReference>
<dbReference type="SMART" id="SM00822">
    <property type="entry name" value="PKS_KR"/>
    <property type="match status" value="1"/>
</dbReference>
<organism evidence="4 5">
    <name type="scientific">SAR92 clade bacterium</name>
    <dbReference type="NCBI Taxonomy" id="2315479"/>
    <lineage>
        <taxon>Bacteria</taxon>
        <taxon>Pseudomonadati</taxon>
        <taxon>Pseudomonadota</taxon>
        <taxon>Gammaproteobacteria</taxon>
        <taxon>Cellvibrionales</taxon>
        <taxon>Porticoccaceae</taxon>
        <taxon>SAR92 clade</taxon>
    </lineage>
</organism>
<dbReference type="PANTHER" id="PTHR42760:SF133">
    <property type="entry name" value="3-OXOACYL-[ACYL-CARRIER-PROTEIN] REDUCTASE"/>
    <property type="match status" value="1"/>
</dbReference>
<evidence type="ECO:0000256" key="1">
    <source>
        <dbReference type="ARBA" id="ARBA00006484"/>
    </source>
</evidence>
<comment type="caution">
    <text evidence="4">The sequence shown here is derived from an EMBL/GenBank/DDBJ whole genome shotgun (WGS) entry which is preliminary data.</text>
</comment>
<dbReference type="InterPro" id="IPR057326">
    <property type="entry name" value="KR_dom"/>
</dbReference>
<dbReference type="SUPFAM" id="SSF51735">
    <property type="entry name" value="NAD(P)-binding Rossmann-fold domains"/>
    <property type="match status" value="1"/>
</dbReference>
<dbReference type="PROSITE" id="PS00061">
    <property type="entry name" value="ADH_SHORT"/>
    <property type="match status" value="1"/>
</dbReference>
<dbReference type="Proteomes" id="UP000315889">
    <property type="component" value="Unassembled WGS sequence"/>
</dbReference>
<evidence type="ECO:0000256" key="2">
    <source>
        <dbReference type="ARBA" id="ARBA00023002"/>
    </source>
</evidence>
<dbReference type="FunFam" id="3.40.50.720:FF:000084">
    <property type="entry name" value="Short-chain dehydrogenase reductase"/>
    <property type="match status" value="1"/>
</dbReference>
<gene>
    <name evidence="4" type="ORF">EVB03_01615</name>
</gene>
<feature type="domain" description="Ketoreductase" evidence="3">
    <location>
        <begin position="7"/>
        <end position="188"/>
    </location>
</feature>
<dbReference type="Pfam" id="PF13561">
    <property type="entry name" value="adh_short_C2"/>
    <property type="match status" value="1"/>
</dbReference>
<evidence type="ECO:0000259" key="3">
    <source>
        <dbReference type="SMART" id="SM00822"/>
    </source>
</evidence>
<sequence>MFNLEGHVALVTGGNGGIGLAYARGLVKSGAAVAIWGRNTEKNQTAVDELRSLGGNVKAFVCDVTDEAMVKQIFADTLDHFGKVDSCFANAGGGGEPGRLHETDSANWNRVMDMNVTSVVHTFRPVIAHLIEREATGKLLVTSSIAALMGMGFQASYSTTKAAVLGLTRALAVELGANGITANAILPGYVESDLTAAAPKAFKEGSKRRVAGGRLGTSEDMEGVAVFLASRHSDYMTGQTIAIDGGHSIFPL</sequence>
<proteinExistence type="inferred from homology"/>
<dbReference type="EMBL" id="SHBP01000001">
    <property type="protein sequence ID" value="RZO23083.1"/>
    <property type="molecule type" value="Genomic_DNA"/>
</dbReference>
<name>A0A520MPD0_9GAMM</name>
<dbReference type="PRINTS" id="PR00081">
    <property type="entry name" value="GDHRDH"/>
</dbReference>
<evidence type="ECO:0000313" key="4">
    <source>
        <dbReference type="EMBL" id="RZO23083.1"/>
    </source>
</evidence>
<dbReference type="Gene3D" id="3.40.50.720">
    <property type="entry name" value="NAD(P)-binding Rossmann-like Domain"/>
    <property type="match status" value="1"/>
</dbReference>
<dbReference type="InterPro" id="IPR036291">
    <property type="entry name" value="NAD(P)-bd_dom_sf"/>
</dbReference>
<dbReference type="GO" id="GO:0016616">
    <property type="term" value="F:oxidoreductase activity, acting on the CH-OH group of donors, NAD or NADP as acceptor"/>
    <property type="evidence" value="ECO:0007669"/>
    <property type="project" value="TreeGrafter"/>
</dbReference>
<accession>A0A520MPD0</accession>
<dbReference type="PANTHER" id="PTHR42760">
    <property type="entry name" value="SHORT-CHAIN DEHYDROGENASES/REDUCTASES FAMILY MEMBER"/>
    <property type="match status" value="1"/>
</dbReference>
<dbReference type="AlphaFoldDB" id="A0A520MPD0"/>